<dbReference type="InterPro" id="IPR023314">
    <property type="entry name" value="Myo_inos_IolC-like_sf"/>
</dbReference>
<organism evidence="9 10">
    <name type="scientific">Streptosporangium longisporum</name>
    <dbReference type="NCBI Taxonomy" id="46187"/>
    <lineage>
        <taxon>Bacteria</taxon>
        <taxon>Bacillati</taxon>
        <taxon>Actinomycetota</taxon>
        <taxon>Actinomycetes</taxon>
        <taxon>Streptosporangiales</taxon>
        <taxon>Streptosporangiaceae</taxon>
        <taxon>Streptosporangium</taxon>
    </lineage>
</organism>
<dbReference type="Gene3D" id="3.20.20.70">
    <property type="entry name" value="Aldolase class I"/>
    <property type="match status" value="1"/>
</dbReference>
<keyword evidence="5" id="KW-0067">ATP-binding</keyword>
<feature type="compositionally biased region" description="Low complexity" evidence="6">
    <location>
        <begin position="356"/>
        <end position="374"/>
    </location>
</feature>
<dbReference type="PANTHER" id="PTHR43085:SF49">
    <property type="entry name" value="5-DEHYDRO-2-DEOXYGLUCONOKINASE"/>
    <property type="match status" value="1"/>
</dbReference>
<feature type="domain" description="Carbohydrate kinase PfkB" evidence="7">
    <location>
        <begin position="2"/>
        <end position="299"/>
    </location>
</feature>
<evidence type="ECO:0000259" key="7">
    <source>
        <dbReference type="Pfam" id="PF00294"/>
    </source>
</evidence>
<keyword evidence="4" id="KW-0418">Kinase</keyword>
<protein>
    <recommendedName>
        <fullName evidence="11">5-dehydro-2-deoxygluconokinase</fullName>
    </recommendedName>
</protein>
<evidence type="ECO:0000256" key="6">
    <source>
        <dbReference type="SAM" id="MobiDB-lite"/>
    </source>
</evidence>
<dbReference type="EMBL" id="BAAAWD010000017">
    <property type="protein sequence ID" value="GAA3028753.1"/>
    <property type="molecule type" value="Genomic_DNA"/>
</dbReference>
<gene>
    <name evidence="9" type="ORF">GCM10017559_64000</name>
</gene>
<comment type="caution">
    <text evidence="9">The sequence shown here is derived from an EMBL/GenBank/DDBJ whole genome shotgun (WGS) entry which is preliminary data.</text>
</comment>
<evidence type="ECO:0000313" key="9">
    <source>
        <dbReference type="EMBL" id="GAA3028753.1"/>
    </source>
</evidence>
<dbReference type="CDD" id="cd01166">
    <property type="entry name" value="KdgK"/>
    <property type="match status" value="1"/>
</dbReference>
<keyword evidence="10" id="KW-1185">Reference proteome</keyword>
<name>A0ABP6L0I3_9ACTN</name>
<dbReference type="InterPro" id="IPR011611">
    <property type="entry name" value="PfkB_dom"/>
</dbReference>
<keyword evidence="2" id="KW-0808">Transferase</keyword>
<evidence type="ECO:0000256" key="3">
    <source>
        <dbReference type="ARBA" id="ARBA00022741"/>
    </source>
</evidence>
<proteinExistence type="inferred from homology"/>
<dbReference type="InterPro" id="IPR050306">
    <property type="entry name" value="PfkB_Carbo_kinase"/>
</dbReference>
<evidence type="ECO:0008006" key="11">
    <source>
        <dbReference type="Google" id="ProtNLM"/>
    </source>
</evidence>
<dbReference type="InterPro" id="IPR013785">
    <property type="entry name" value="Aldolase_TIM"/>
</dbReference>
<dbReference type="SUPFAM" id="SSF53613">
    <property type="entry name" value="Ribokinase-like"/>
    <property type="match status" value="1"/>
</dbReference>
<dbReference type="InterPro" id="IPR030830">
    <property type="entry name" value="Myo_inos_IolC"/>
</dbReference>
<feature type="domain" description="Cgl0159-like" evidence="8">
    <location>
        <begin position="409"/>
        <end position="659"/>
    </location>
</feature>
<dbReference type="Gene3D" id="2.20.150.10">
    <property type="entry name" value="putative 5-dehydro-2- deoxygluconokinase"/>
    <property type="match status" value="1"/>
</dbReference>
<dbReference type="Pfam" id="PF00294">
    <property type="entry name" value="PfkB"/>
    <property type="match status" value="1"/>
</dbReference>
<dbReference type="InterPro" id="IPR054574">
    <property type="entry name" value="Cgl0159_dom"/>
</dbReference>
<evidence type="ECO:0000259" key="8">
    <source>
        <dbReference type="Pfam" id="PF22649"/>
    </source>
</evidence>
<sequence length="665" mass="70161">MIEVLTMGRAGVDVYPLQVGVSLREVETFGKYLGGSPTNVAVAAARLGRTSAVITRTGDDPFGLFVHDALREYGVDDRYVTAVAHLPTPVTFCEIMPPDDFPLYFYRLPKAPDLEIFPEELDLEAVTGARLFWATLTGLCQEPSRSAHFAAWRARGRVPHTVLDLDHRPMFWPRPEEARDLVREALRHVTVAVGNLDEVEVATGTRDPEAAAEVLLEAGVGLAIVKQGPAGVLGMTASETVRVPPVPVEVVNGLGAGDAFGGALCHGLLERWPLEDTLRFANAAGAIVAGRLACAPAMPRREEVTALLTGRPGGRSYGVHFFDSGPSPATGTGTGTAGGSTADTVTSTAEGPVASTGTAEGPATTAATGPATVTGPAMATVTSIRARHPGRIAEALAARERRSLLQERDRLLIVAADHTARGMVGVRGRPAAMESRAELLERLCVALARPGVDGVLGTPDVVEDLLLLGALEGKIVIGSMNRGGLHGSAFEFDDRFTAYDASSIVRARLDGGKMLCRIGVDDRATARTLEACGRAVTELASHDLVAMVEPFWSRRVDGEIVHDLSPEGVVRSVHVAQALGATSAHTWLKIPVVDDMERVMRATTLPTLLLGGDPGEAPEVVHAAWRGALRLPGVRGLVVGRALLYPADDDVAAAVDTAAQMLEEA</sequence>
<dbReference type="PANTHER" id="PTHR43085">
    <property type="entry name" value="HEXOKINASE FAMILY MEMBER"/>
    <property type="match status" value="1"/>
</dbReference>
<evidence type="ECO:0000256" key="4">
    <source>
        <dbReference type="ARBA" id="ARBA00022777"/>
    </source>
</evidence>
<reference evidence="10" key="1">
    <citation type="journal article" date="2019" name="Int. J. Syst. Evol. Microbiol.">
        <title>The Global Catalogue of Microorganisms (GCM) 10K type strain sequencing project: providing services to taxonomists for standard genome sequencing and annotation.</title>
        <authorList>
            <consortium name="The Broad Institute Genomics Platform"/>
            <consortium name="The Broad Institute Genome Sequencing Center for Infectious Disease"/>
            <person name="Wu L."/>
            <person name="Ma J."/>
        </authorList>
    </citation>
    <scope>NUCLEOTIDE SEQUENCE [LARGE SCALE GENOMIC DNA]</scope>
    <source>
        <strain evidence="10">JCM 3106</strain>
    </source>
</reference>
<dbReference type="Pfam" id="PF22649">
    <property type="entry name" value="Cgl0159"/>
    <property type="match status" value="1"/>
</dbReference>
<evidence type="ECO:0000313" key="10">
    <source>
        <dbReference type="Proteomes" id="UP001499930"/>
    </source>
</evidence>
<dbReference type="NCBIfam" id="TIGR04382">
    <property type="entry name" value="myo_inos_iolC_N"/>
    <property type="match status" value="1"/>
</dbReference>
<dbReference type="SUPFAM" id="SSF51569">
    <property type="entry name" value="Aldolase"/>
    <property type="match status" value="1"/>
</dbReference>
<evidence type="ECO:0000256" key="2">
    <source>
        <dbReference type="ARBA" id="ARBA00022679"/>
    </source>
</evidence>
<comment type="similarity">
    <text evidence="1">Belongs to the carbohydrate kinase PfkB family.</text>
</comment>
<accession>A0ABP6L0I3</accession>
<evidence type="ECO:0000256" key="5">
    <source>
        <dbReference type="ARBA" id="ARBA00022840"/>
    </source>
</evidence>
<dbReference type="Proteomes" id="UP001499930">
    <property type="component" value="Unassembled WGS sequence"/>
</dbReference>
<feature type="compositionally biased region" description="Low complexity" evidence="6">
    <location>
        <begin position="339"/>
        <end position="349"/>
    </location>
</feature>
<keyword evidence="3" id="KW-0547">Nucleotide-binding</keyword>
<dbReference type="InterPro" id="IPR029056">
    <property type="entry name" value="Ribokinase-like"/>
</dbReference>
<feature type="region of interest" description="Disordered" evidence="6">
    <location>
        <begin position="323"/>
        <end position="374"/>
    </location>
</feature>
<evidence type="ECO:0000256" key="1">
    <source>
        <dbReference type="ARBA" id="ARBA00010688"/>
    </source>
</evidence>
<dbReference type="Gene3D" id="3.40.1190.20">
    <property type="match status" value="1"/>
</dbReference>